<protein>
    <submittedName>
        <fullName evidence="1">Uncharacterized protein</fullName>
    </submittedName>
</protein>
<dbReference type="EMBL" id="MU001509">
    <property type="protein sequence ID" value="KAF2439388.1"/>
    <property type="molecule type" value="Genomic_DNA"/>
</dbReference>
<accession>A0A9P4U7Q4</accession>
<name>A0A9P4U7Q4_9PLEO</name>
<dbReference type="Proteomes" id="UP000799764">
    <property type="component" value="Unassembled WGS sequence"/>
</dbReference>
<dbReference type="OrthoDB" id="62952at2759"/>
<gene>
    <name evidence="1" type="ORF">P171DRAFT_121942</name>
</gene>
<proteinExistence type="predicted"/>
<evidence type="ECO:0000313" key="2">
    <source>
        <dbReference type="Proteomes" id="UP000799764"/>
    </source>
</evidence>
<comment type="caution">
    <text evidence="1">The sequence shown here is derived from an EMBL/GenBank/DDBJ whole genome shotgun (WGS) entry which is preliminary data.</text>
</comment>
<sequence length="352" mass="38267">MALPSSGLPCLPAEIRNVIYDRAFHGDISNTDTLALMRTSKQLHLEAGSHFYANNPFVVSFPGPTVPGATVLPPINDRYLPFLKDLGVEISAGCATRPRVQETATAITRLTTIGAAFDRISVLIQFPPELSFFLQDRCDDPILDKSHPITTALQHLLGSGVSKVVQIWMNGAWFAPGLAAEMKGCYGSRLTFMLINEEHKMIGLGDPVVYEKALTGCCSCTCCKIFGMAEDGSEDLSTAIGLDLDLVEHVLDLDTTAREPLLELDEDPDTKTEEDLIDEDDIDMEDLISLDPGEVDAIVENWDHTSRQLAHEDMTTKEIEFIVAMAPHMLLPSSRAAGVVASTHPASAMTGP</sequence>
<reference evidence="1" key="1">
    <citation type="journal article" date="2020" name="Stud. Mycol.">
        <title>101 Dothideomycetes genomes: a test case for predicting lifestyles and emergence of pathogens.</title>
        <authorList>
            <person name="Haridas S."/>
            <person name="Albert R."/>
            <person name="Binder M."/>
            <person name="Bloem J."/>
            <person name="Labutti K."/>
            <person name="Salamov A."/>
            <person name="Andreopoulos B."/>
            <person name="Baker S."/>
            <person name="Barry K."/>
            <person name="Bills G."/>
            <person name="Bluhm B."/>
            <person name="Cannon C."/>
            <person name="Castanera R."/>
            <person name="Culley D."/>
            <person name="Daum C."/>
            <person name="Ezra D."/>
            <person name="Gonzalez J."/>
            <person name="Henrissat B."/>
            <person name="Kuo A."/>
            <person name="Liang C."/>
            <person name="Lipzen A."/>
            <person name="Lutzoni F."/>
            <person name="Magnuson J."/>
            <person name="Mondo S."/>
            <person name="Nolan M."/>
            <person name="Ohm R."/>
            <person name="Pangilinan J."/>
            <person name="Park H.-J."/>
            <person name="Ramirez L."/>
            <person name="Alfaro M."/>
            <person name="Sun H."/>
            <person name="Tritt A."/>
            <person name="Yoshinaga Y."/>
            <person name="Zwiers L.-H."/>
            <person name="Turgeon B."/>
            <person name="Goodwin S."/>
            <person name="Spatafora J."/>
            <person name="Crous P."/>
            <person name="Grigoriev I."/>
        </authorList>
    </citation>
    <scope>NUCLEOTIDE SEQUENCE</scope>
    <source>
        <strain evidence="1">CBS 690.94</strain>
    </source>
</reference>
<evidence type="ECO:0000313" key="1">
    <source>
        <dbReference type="EMBL" id="KAF2439388.1"/>
    </source>
</evidence>
<dbReference type="AlphaFoldDB" id="A0A9P4U7Q4"/>
<keyword evidence="2" id="KW-1185">Reference proteome</keyword>
<organism evidence="1 2">
    <name type="scientific">Karstenula rhodostoma CBS 690.94</name>
    <dbReference type="NCBI Taxonomy" id="1392251"/>
    <lineage>
        <taxon>Eukaryota</taxon>
        <taxon>Fungi</taxon>
        <taxon>Dikarya</taxon>
        <taxon>Ascomycota</taxon>
        <taxon>Pezizomycotina</taxon>
        <taxon>Dothideomycetes</taxon>
        <taxon>Pleosporomycetidae</taxon>
        <taxon>Pleosporales</taxon>
        <taxon>Massarineae</taxon>
        <taxon>Didymosphaeriaceae</taxon>
        <taxon>Karstenula</taxon>
    </lineage>
</organism>